<proteinExistence type="predicted"/>
<protein>
    <submittedName>
        <fullName evidence="3">Uncharacterized protein</fullName>
    </submittedName>
</protein>
<keyword evidence="1" id="KW-0812">Transmembrane</keyword>
<keyword evidence="2" id="KW-0732">Signal</keyword>
<keyword evidence="1" id="KW-1133">Transmembrane helix</keyword>
<organism evidence="3">
    <name type="scientific">Schizaphis graminum</name>
    <name type="common">Green bug aphid</name>
    <dbReference type="NCBI Taxonomy" id="13262"/>
    <lineage>
        <taxon>Eukaryota</taxon>
        <taxon>Metazoa</taxon>
        <taxon>Ecdysozoa</taxon>
        <taxon>Arthropoda</taxon>
        <taxon>Hexapoda</taxon>
        <taxon>Insecta</taxon>
        <taxon>Pterygota</taxon>
        <taxon>Neoptera</taxon>
        <taxon>Paraneoptera</taxon>
        <taxon>Hemiptera</taxon>
        <taxon>Sternorrhyncha</taxon>
        <taxon>Aphidomorpha</taxon>
        <taxon>Aphidoidea</taxon>
        <taxon>Aphididae</taxon>
        <taxon>Aphidini</taxon>
        <taxon>Schizaphis</taxon>
    </lineage>
</organism>
<feature type="transmembrane region" description="Helical" evidence="1">
    <location>
        <begin position="118"/>
        <end position="151"/>
    </location>
</feature>
<accession>A0A2S2NTQ0</accession>
<reference evidence="3" key="1">
    <citation type="submission" date="2018-04" db="EMBL/GenBank/DDBJ databases">
        <title>Transcriptome of Schizaphis graminum biotype I.</title>
        <authorList>
            <person name="Scully E.D."/>
            <person name="Geib S.M."/>
            <person name="Palmer N.A."/>
            <person name="Koch K."/>
            <person name="Bradshaw J."/>
            <person name="Heng-Moss T."/>
            <person name="Sarath G."/>
        </authorList>
    </citation>
    <scope>NUCLEOTIDE SEQUENCE</scope>
</reference>
<feature type="chain" id="PRO_5015496419" evidence="2">
    <location>
        <begin position="21"/>
        <end position="192"/>
    </location>
</feature>
<feature type="signal peptide" evidence="2">
    <location>
        <begin position="1"/>
        <end position="20"/>
    </location>
</feature>
<dbReference type="AlphaFoldDB" id="A0A2S2NTQ0"/>
<gene>
    <name evidence="3" type="ORF">g.1262</name>
</gene>
<evidence type="ECO:0000256" key="2">
    <source>
        <dbReference type="SAM" id="SignalP"/>
    </source>
</evidence>
<evidence type="ECO:0000256" key="1">
    <source>
        <dbReference type="SAM" id="Phobius"/>
    </source>
</evidence>
<sequence>MFKYTATFLIAAMAASASLAVSIPAEHRPQEPAAEPSNVVVHKKHVKPDKIVFMSEVSSSHGDGDGENGGGGIGLLELGTSGLLEVLSAPKKIIGAVVGFVIGKLKSVNLKKLVKIALLAAVVTVLGAVAAVSVAGLVSIVSAVCAVLPYLRFVFGGHHHHQQGESTSESQIDLVSEFMMSALEKYDVKRKA</sequence>
<dbReference type="EMBL" id="GGMR01007961">
    <property type="protein sequence ID" value="MBY20580.1"/>
    <property type="molecule type" value="Transcribed_RNA"/>
</dbReference>
<name>A0A2S2NTQ0_SCHGA</name>
<keyword evidence="1" id="KW-0472">Membrane</keyword>
<evidence type="ECO:0000313" key="3">
    <source>
        <dbReference type="EMBL" id="MBY20580.1"/>
    </source>
</evidence>